<sequence>MIPFAQRRVRVAKSEHIKLFETSVELTGFSDDHLGLQISLYRHVRPNNDHVTA</sequence>
<dbReference type="Proteomes" id="UP000029120">
    <property type="component" value="Unassembled WGS sequence"/>
</dbReference>
<accession>A0A087G3I3</accession>
<proteinExistence type="predicted"/>
<dbReference type="AlphaFoldDB" id="A0A087G3I3"/>
<dbReference type="Gramene" id="KFK24435">
    <property type="protein sequence ID" value="KFK24435"/>
    <property type="gene ID" value="AALP_AAs58308U000100"/>
</dbReference>
<gene>
    <name evidence="1" type="ORF">AALP_AAs58308U000100</name>
</gene>
<reference evidence="2" key="1">
    <citation type="journal article" date="2015" name="Nat. Plants">
        <title>Genome expansion of Arabis alpina linked with retrotransposition and reduced symmetric DNA methylation.</title>
        <authorList>
            <person name="Willing E.M."/>
            <person name="Rawat V."/>
            <person name="Mandakova T."/>
            <person name="Maumus F."/>
            <person name="James G.V."/>
            <person name="Nordstroem K.J."/>
            <person name="Becker C."/>
            <person name="Warthmann N."/>
            <person name="Chica C."/>
            <person name="Szarzynska B."/>
            <person name="Zytnicki M."/>
            <person name="Albani M.C."/>
            <person name="Kiefer C."/>
            <person name="Bergonzi S."/>
            <person name="Castaings L."/>
            <person name="Mateos J.L."/>
            <person name="Berns M.C."/>
            <person name="Bujdoso N."/>
            <person name="Piofczyk T."/>
            <person name="de Lorenzo L."/>
            <person name="Barrero-Sicilia C."/>
            <person name="Mateos I."/>
            <person name="Piednoel M."/>
            <person name="Hagmann J."/>
            <person name="Chen-Min-Tao R."/>
            <person name="Iglesias-Fernandez R."/>
            <person name="Schuster S.C."/>
            <person name="Alonso-Blanco C."/>
            <person name="Roudier F."/>
            <person name="Carbonero P."/>
            <person name="Paz-Ares J."/>
            <person name="Davis S.J."/>
            <person name="Pecinka A."/>
            <person name="Quesneville H."/>
            <person name="Colot V."/>
            <person name="Lysak M.A."/>
            <person name="Weigel D."/>
            <person name="Coupland G."/>
            <person name="Schneeberger K."/>
        </authorList>
    </citation>
    <scope>NUCLEOTIDE SEQUENCE [LARGE SCALE GENOMIC DNA]</scope>
    <source>
        <strain evidence="2">cv. Pajares</strain>
    </source>
</reference>
<organism evidence="1 2">
    <name type="scientific">Arabis alpina</name>
    <name type="common">Alpine rock-cress</name>
    <dbReference type="NCBI Taxonomy" id="50452"/>
    <lineage>
        <taxon>Eukaryota</taxon>
        <taxon>Viridiplantae</taxon>
        <taxon>Streptophyta</taxon>
        <taxon>Embryophyta</taxon>
        <taxon>Tracheophyta</taxon>
        <taxon>Spermatophyta</taxon>
        <taxon>Magnoliopsida</taxon>
        <taxon>eudicotyledons</taxon>
        <taxon>Gunneridae</taxon>
        <taxon>Pentapetalae</taxon>
        <taxon>rosids</taxon>
        <taxon>malvids</taxon>
        <taxon>Brassicales</taxon>
        <taxon>Brassicaceae</taxon>
        <taxon>Arabideae</taxon>
        <taxon>Arabis</taxon>
    </lineage>
</organism>
<protein>
    <submittedName>
        <fullName evidence="1">Uncharacterized protein</fullName>
    </submittedName>
</protein>
<dbReference type="EMBL" id="KL968713">
    <property type="protein sequence ID" value="KFK24435.1"/>
    <property type="molecule type" value="Genomic_DNA"/>
</dbReference>
<evidence type="ECO:0000313" key="2">
    <source>
        <dbReference type="Proteomes" id="UP000029120"/>
    </source>
</evidence>
<name>A0A087G3I3_ARAAL</name>
<evidence type="ECO:0000313" key="1">
    <source>
        <dbReference type="EMBL" id="KFK24435.1"/>
    </source>
</evidence>
<keyword evidence="2" id="KW-1185">Reference proteome</keyword>